<dbReference type="Proteomes" id="UP001295684">
    <property type="component" value="Unassembled WGS sequence"/>
</dbReference>
<name>A0AAD1XVJ5_EUPCR</name>
<feature type="region of interest" description="Disordered" evidence="1">
    <location>
        <begin position="53"/>
        <end position="86"/>
    </location>
</feature>
<dbReference type="AlphaFoldDB" id="A0AAD1XVJ5"/>
<feature type="compositionally biased region" description="Basic residues" evidence="1">
    <location>
        <begin position="75"/>
        <end position="86"/>
    </location>
</feature>
<dbReference type="EMBL" id="CAMPGE010021720">
    <property type="protein sequence ID" value="CAI2379845.1"/>
    <property type="molecule type" value="Genomic_DNA"/>
</dbReference>
<reference evidence="2" key="1">
    <citation type="submission" date="2023-07" db="EMBL/GenBank/DDBJ databases">
        <authorList>
            <consortium name="AG Swart"/>
            <person name="Singh M."/>
            <person name="Singh A."/>
            <person name="Seah K."/>
            <person name="Emmerich C."/>
        </authorList>
    </citation>
    <scope>NUCLEOTIDE SEQUENCE</scope>
    <source>
        <strain evidence="2">DP1</strain>
    </source>
</reference>
<organism evidence="2 3">
    <name type="scientific">Euplotes crassus</name>
    <dbReference type="NCBI Taxonomy" id="5936"/>
    <lineage>
        <taxon>Eukaryota</taxon>
        <taxon>Sar</taxon>
        <taxon>Alveolata</taxon>
        <taxon>Ciliophora</taxon>
        <taxon>Intramacronucleata</taxon>
        <taxon>Spirotrichea</taxon>
        <taxon>Hypotrichia</taxon>
        <taxon>Euplotida</taxon>
        <taxon>Euplotidae</taxon>
        <taxon>Moneuplotes</taxon>
    </lineage>
</organism>
<protein>
    <submittedName>
        <fullName evidence="2">Uncharacterized protein</fullName>
    </submittedName>
</protein>
<accession>A0AAD1XVJ5</accession>
<keyword evidence="3" id="KW-1185">Reference proteome</keyword>
<evidence type="ECO:0000313" key="3">
    <source>
        <dbReference type="Proteomes" id="UP001295684"/>
    </source>
</evidence>
<gene>
    <name evidence="2" type="ORF">ECRASSUSDP1_LOCUS21265</name>
</gene>
<evidence type="ECO:0000256" key="1">
    <source>
        <dbReference type="SAM" id="MobiDB-lite"/>
    </source>
</evidence>
<comment type="caution">
    <text evidence="2">The sequence shown here is derived from an EMBL/GenBank/DDBJ whole genome shotgun (WGS) entry which is preliminary data.</text>
</comment>
<sequence>MGKLPESNEANKLILNMPGSREDYDQKTIGETIYLVLKKTSVNKFNEEIKKLEQKENRDPNEEEELNDLKERMKNSKWVKNRYNKA</sequence>
<proteinExistence type="predicted"/>
<evidence type="ECO:0000313" key="2">
    <source>
        <dbReference type="EMBL" id="CAI2379845.1"/>
    </source>
</evidence>